<evidence type="ECO:0000256" key="1">
    <source>
        <dbReference type="ARBA" id="ARBA00001933"/>
    </source>
</evidence>
<dbReference type="InterPro" id="IPR015424">
    <property type="entry name" value="PyrdxlP-dep_Trfase"/>
</dbReference>
<comment type="caution">
    <text evidence="13">The sequence shown here is derived from an EMBL/GenBank/DDBJ whole genome shotgun (WGS) entry which is preliminary data.</text>
</comment>
<keyword evidence="9 11" id="KW-0663">Pyridoxal phosphate</keyword>
<evidence type="ECO:0000313" key="13">
    <source>
        <dbReference type="EMBL" id="NEY82494.1"/>
    </source>
</evidence>
<reference evidence="13 14" key="1">
    <citation type="submission" date="2020-02" db="EMBL/GenBank/DDBJ databases">
        <title>Bacillus aquiflavi sp. nov., isolated from yellow water of strong flavor Chinese baijiu in Yibin region of China.</title>
        <authorList>
            <person name="Xie J."/>
        </authorList>
    </citation>
    <scope>NUCLEOTIDE SEQUENCE [LARGE SCALE GENOMIC DNA]</scope>
    <source>
        <strain evidence="13 14">3H-10</strain>
    </source>
</reference>
<comment type="cofactor">
    <cofactor evidence="1 11">
        <name>pyridoxal 5'-phosphate</name>
        <dbReference type="ChEBI" id="CHEBI:597326"/>
    </cofactor>
</comment>
<dbReference type="Pfam" id="PF00202">
    <property type="entry name" value="Aminotran_3"/>
    <property type="match status" value="1"/>
</dbReference>
<evidence type="ECO:0000256" key="4">
    <source>
        <dbReference type="ARBA" id="ARBA00022490"/>
    </source>
</evidence>
<feature type="modified residue" description="N6-(pyridoxal phosphate)lysine" evidence="11">
    <location>
        <position position="280"/>
    </location>
</feature>
<proteinExistence type="inferred from homology"/>
<gene>
    <name evidence="11 13" type="primary">bioA</name>
    <name evidence="13" type="ORF">G4D64_13510</name>
    <name evidence="12" type="ORF">H1Z61_13780</name>
</gene>
<evidence type="ECO:0000256" key="9">
    <source>
        <dbReference type="ARBA" id="ARBA00022898"/>
    </source>
</evidence>
<evidence type="ECO:0000313" key="15">
    <source>
        <dbReference type="Proteomes" id="UP000570010"/>
    </source>
</evidence>
<organism evidence="13 14">
    <name type="scientific">Bacillus aquiflavi</name>
    <dbReference type="NCBI Taxonomy" id="2672567"/>
    <lineage>
        <taxon>Bacteria</taxon>
        <taxon>Bacillati</taxon>
        <taxon>Bacillota</taxon>
        <taxon>Bacilli</taxon>
        <taxon>Bacillales</taxon>
        <taxon>Bacillaceae</taxon>
        <taxon>Bacillus</taxon>
    </lineage>
</organism>
<dbReference type="GO" id="GO:0005737">
    <property type="term" value="C:cytoplasm"/>
    <property type="evidence" value="ECO:0007669"/>
    <property type="project" value="UniProtKB-SubCell"/>
</dbReference>
<dbReference type="GO" id="GO:0009102">
    <property type="term" value="P:biotin biosynthetic process"/>
    <property type="evidence" value="ECO:0007669"/>
    <property type="project" value="UniProtKB-UniRule"/>
</dbReference>
<dbReference type="Proteomes" id="UP000570010">
    <property type="component" value="Unassembled WGS sequence"/>
</dbReference>
<feature type="binding site" evidence="11">
    <location>
        <position position="280"/>
    </location>
    <ligand>
        <name>substrate</name>
    </ligand>
</feature>
<dbReference type="Proteomes" id="UP000472971">
    <property type="component" value="Unassembled WGS sequence"/>
</dbReference>
<comment type="catalytic activity">
    <reaction evidence="11">
        <text>(8S)-8-amino-7-oxononanoate + S-adenosyl-L-methionine = S-adenosyl-4-methylsulfanyl-2-oxobutanoate + (7R,8S)-7,8-diammoniononanoate</text>
        <dbReference type="Rhea" id="RHEA:16861"/>
        <dbReference type="ChEBI" id="CHEBI:16490"/>
        <dbReference type="ChEBI" id="CHEBI:59789"/>
        <dbReference type="ChEBI" id="CHEBI:149468"/>
        <dbReference type="ChEBI" id="CHEBI:149469"/>
        <dbReference type="EC" id="2.6.1.62"/>
    </reaction>
</comment>
<dbReference type="FunFam" id="3.40.640.10:FF:000078">
    <property type="entry name" value="Adenosylmethionine-8-amino-7-oxononanoate aminotransferase"/>
    <property type="match status" value="1"/>
</dbReference>
<feature type="binding site" evidence="11">
    <location>
        <position position="315"/>
    </location>
    <ligand>
        <name>substrate</name>
    </ligand>
</feature>
<comment type="caution">
    <text evidence="11">Lacks conserved residue(s) required for the propagation of feature annotation.</text>
</comment>
<dbReference type="NCBIfam" id="TIGR00508">
    <property type="entry name" value="bioA"/>
    <property type="match status" value="1"/>
</dbReference>
<dbReference type="EC" id="2.6.1.62" evidence="11"/>
<sequence length="452" mass="50589">MGHKLIEKSKKYLWLPFTQMKDYDKDPFIVESGNGIKLKDINGNEYYDGFSSVWLNVHGHRKKELNDALKKQLEKIAHSTLLGMTNIPATELAEKLVEISPDKLTRVFYSDSGAEAIEIALKMAFQYWKNIGKGEKQKFIAMQNGYHGDTIGAVSVGSINLYHQVYGPLMFESYKVPTPYVYRSKSGDPDQCRDECLANLEQLLIEKHHEIAALSIESIVQGAAGIIVMPEGFLAGVRKLCTKYDVLMIVDEVATGFGRTGKMFACEHENVQPDLMAIGKGITGGYLPIAATLTTEKIYSAFYDDYNKQKTLFHGHSYTGNQLGCAVAIENLRLFESEKIVENVAEKSKELQQLLLELHTLPHVGDIRQLGFMSGVELVRSKATKEPFPPDKRVGYQVSLKMRELGMLTRPLGDVIVFMPPLVSTINELKEMVAIMKQAIIEVTNEVENVTA</sequence>
<comment type="subcellular location">
    <subcellularLocation>
        <location evidence="2 11">Cytoplasm</location>
    </subcellularLocation>
</comment>
<comment type="function">
    <text evidence="11">Catalyzes the transfer of the alpha-amino group from S-adenosyl-L-methionine (SAM) to 7-keto-8-aminopelargonic acid (KAPA) to form 7,8-diaminopelargonic acid (DAPA). It is the only aminotransferase known to utilize SAM as an amino donor.</text>
</comment>
<comment type="pathway">
    <text evidence="11">Cofactor biosynthesis; biotin biosynthesis; 7,8-diaminononanoate from 8-amino-7-oxononanoate (SAM route): step 1/1.</text>
</comment>
<dbReference type="Gene3D" id="3.90.1150.10">
    <property type="entry name" value="Aspartate Aminotransferase, domain 1"/>
    <property type="match status" value="1"/>
</dbReference>
<dbReference type="InterPro" id="IPR015422">
    <property type="entry name" value="PyrdxlP-dep_Trfase_small"/>
</dbReference>
<dbReference type="CDD" id="cd00610">
    <property type="entry name" value="OAT_like"/>
    <property type="match status" value="1"/>
</dbReference>
<evidence type="ECO:0000256" key="6">
    <source>
        <dbReference type="ARBA" id="ARBA00022679"/>
    </source>
</evidence>
<evidence type="ECO:0000256" key="3">
    <source>
        <dbReference type="ARBA" id="ARBA00011738"/>
    </source>
</evidence>
<evidence type="ECO:0000256" key="10">
    <source>
        <dbReference type="ARBA" id="ARBA00060970"/>
    </source>
</evidence>
<name>A0A6B3W4U8_9BACI</name>
<dbReference type="RefSeq" id="WP_163242899.1">
    <property type="nucleotide sequence ID" value="NZ_CP082780.1"/>
</dbReference>
<dbReference type="GO" id="GO:0030170">
    <property type="term" value="F:pyridoxal phosphate binding"/>
    <property type="evidence" value="ECO:0007669"/>
    <property type="project" value="UniProtKB-UniRule"/>
</dbReference>
<dbReference type="Gene3D" id="3.40.640.10">
    <property type="entry name" value="Type I PLP-dependent aspartate aminotransferase-like (Major domain)"/>
    <property type="match status" value="1"/>
</dbReference>
<keyword evidence="6 11" id="KW-0808">Transferase</keyword>
<comment type="subunit">
    <text evidence="3 11">Homodimer.</text>
</comment>
<keyword evidence="8 11" id="KW-0093">Biotin biosynthesis</keyword>
<feature type="binding site" evidence="11">
    <location>
        <position position="146"/>
    </location>
    <ligand>
        <name>substrate</name>
    </ligand>
</feature>
<dbReference type="InterPro" id="IPR015421">
    <property type="entry name" value="PyrdxlP-dep_Trfase_major"/>
</dbReference>
<evidence type="ECO:0000256" key="11">
    <source>
        <dbReference type="HAMAP-Rule" id="MF_00834"/>
    </source>
</evidence>
<dbReference type="PROSITE" id="PS00600">
    <property type="entry name" value="AA_TRANSFER_CLASS_3"/>
    <property type="match status" value="1"/>
</dbReference>
<dbReference type="PANTHER" id="PTHR42684">
    <property type="entry name" value="ADENOSYLMETHIONINE-8-AMINO-7-OXONONANOATE AMINOTRANSFERASE"/>
    <property type="match status" value="1"/>
</dbReference>
<dbReference type="UniPathway" id="UPA00078">
    <property type="reaction ID" value="UER00160"/>
</dbReference>
<dbReference type="PANTHER" id="PTHR42684:SF17">
    <property type="entry name" value="ADENOSYLMETHIONINE-8-AMINO-7-OXONONANOATE AMINOTRANSFERASE"/>
    <property type="match status" value="1"/>
</dbReference>
<evidence type="ECO:0000313" key="14">
    <source>
        <dbReference type="Proteomes" id="UP000472971"/>
    </source>
</evidence>
<accession>A0A6B3W4U8</accession>
<dbReference type="AlphaFoldDB" id="A0A6B3W4U8"/>
<comment type="similarity">
    <text evidence="10 11">Belongs to the class-III pyridoxal-phosphate-dependent aminotransferase family. BioA subfamily.</text>
</comment>
<dbReference type="InterPro" id="IPR005814">
    <property type="entry name" value="Aminotrans_3"/>
</dbReference>
<dbReference type="InterPro" id="IPR049704">
    <property type="entry name" value="Aminotrans_3_PPA_site"/>
</dbReference>
<keyword evidence="5 11" id="KW-0032">Aminotransferase</keyword>
<keyword evidence="4 11" id="KW-0963">Cytoplasm</keyword>
<evidence type="ECO:0000256" key="8">
    <source>
        <dbReference type="ARBA" id="ARBA00022756"/>
    </source>
</evidence>
<feature type="binding site" evidence="11">
    <location>
        <position position="410"/>
    </location>
    <ligand>
        <name>substrate</name>
    </ligand>
</feature>
<evidence type="ECO:0000256" key="2">
    <source>
        <dbReference type="ARBA" id="ARBA00004496"/>
    </source>
</evidence>
<dbReference type="EMBL" id="JAAIWN010000036">
    <property type="protein sequence ID" value="NEY82494.1"/>
    <property type="molecule type" value="Genomic_DNA"/>
</dbReference>
<keyword evidence="7 11" id="KW-0949">S-adenosyl-L-methionine</keyword>
<feature type="binding site" evidence="11">
    <location>
        <position position="251"/>
    </location>
    <ligand>
        <name>pyridoxal 5'-phosphate</name>
        <dbReference type="ChEBI" id="CHEBI:597326"/>
    </ligand>
</feature>
<feature type="site" description="Participates in the substrate recognition with KAPA and in a stacking interaction with the adenine ring of SAM" evidence="11">
    <location>
        <position position="17"/>
    </location>
</feature>
<dbReference type="GO" id="GO:0004015">
    <property type="term" value="F:adenosylmethionine-8-amino-7-oxononanoate transaminase activity"/>
    <property type="evidence" value="ECO:0007669"/>
    <property type="project" value="UniProtKB-UniRule"/>
</dbReference>
<protein>
    <recommendedName>
        <fullName evidence="11">Adenosylmethionine-8-amino-7-oxononanoate aminotransferase</fullName>
        <ecNumber evidence="11">2.6.1.62</ecNumber>
    </recommendedName>
    <alternativeName>
        <fullName evidence="11">7,8-diamino-pelargonic acid aminotransferase</fullName>
        <shortName evidence="11">DAPA AT</shortName>
        <shortName evidence="11">DAPA aminotransferase</shortName>
    </alternativeName>
    <alternativeName>
        <fullName evidence="11">7,8-diaminononanoate synthase</fullName>
        <shortName evidence="11">DANS</shortName>
    </alternativeName>
    <alternativeName>
        <fullName evidence="11">Diaminopelargonic acid synthase</fullName>
    </alternativeName>
</protein>
<feature type="binding site" evidence="11">
    <location>
        <begin position="113"/>
        <end position="114"/>
    </location>
    <ligand>
        <name>pyridoxal 5'-phosphate</name>
        <dbReference type="ChEBI" id="CHEBI:597326"/>
    </ligand>
</feature>
<feature type="binding site" evidence="11">
    <location>
        <begin position="316"/>
        <end position="317"/>
    </location>
    <ligand>
        <name>pyridoxal 5'-phosphate</name>
        <dbReference type="ChEBI" id="CHEBI:597326"/>
    </ligand>
</feature>
<dbReference type="EMBL" id="JACEIO010000036">
    <property type="protein sequence ID" value="MBA4538174.1"/>
    <property type="molecule type" value="Genomic_DNA"/>
</dbReference>
<dbReference type="InterPro" id="IPR005815">
    <property type="entry name" value="BioA"/>
</dbReference>
<evidence type="ECO:0000256" key="7">
    <source>
        <dbReference type="ARBA" id="ARBA00022691"/>
    </source>
</evidence>
<keyword evidence="14" id="KW-1185">Reference proteome</keyword>
<dbReference type="SUPFAM" id="SSF53383">
    <property type="entry name" value="PLP-dependent transferases"/>
    <property type="match status" value="1"/>
</dbReference>
<evidence type="ECO:0000313" key="12">
    <source>
        <dbReference type="EMBL" id="MBA4538174.1"/>
    </source>
</evidence>
<dbReference type="HAMAP" id="MF_00834">
    <property type="entry name" value="BioA"/>
    <property type="match status" value="1"/>
</dbReference>
<evidence type="ECO:0000256" key="5">
    <source>
        <dbReference type="ARBA" id="ARBA00022576"/>
    </source>
</evidence>
<reference evidence="12 15" key="2">
    <citation type="submission" date="2020-07" db="EMBL/GenBank/DDBJ databases">
        <authorList>
            <person name="Feng H."/>
        </authorList>
    </citation>
    <scope>NUCLEOTIDE SEQUENCE [LARGE SCALE GENOMIC DNA]</scope>
    <source>
        <strain evidence="15">s-12</strain>
        <strain evidence="12">S-12</strain>
    </source>
</reference>